<evidence type="ECO:0000313" key="4">
    <source>
        <dbReference type="Proteomes" id="UP000029389"/>
    </source>
</evidence>
<evidence type="ECO:0000313" key="2">
    <source>
        <dbReference type="EMBL" id="KFN04569.1"/>
    </source>
</evidence>
<feature type="transmembrane region" description="Helical" evidence="1">
    <location>
        <begin position="54"/>
        <end position="76"/>
    </location>
</feature>
<accession>A0A090Z048</accession>
<sequence length="81" mass="8952">MYRFFGFSFLMFLASLCSFFILRGPNANLTLIITILGILSLLGIIFAIASKNWLFRIVGTVLNGVILVFVYFLLLAKGIGG</sequence>
<dbReference type="EMBL" id="QVOD01000023">
    <property type="protein sequence ID" value="RFT65663.1"/>
    <property type="molecule type" value="Genomic_DNA"/>
</dbReference>
<evidence type="ECO:0000313" key="3">
    <source>
        <dbReference type="EMBL" id="RFT65663.1"/>
    </source>
</evidence>
<proteinExistence type="predicted"/>
<reference evidence="2 4" key="1">
    <citation type="submission" date="2014-04" db="EMBL/GenBank/DDBJ databases">
        <authorList>
            <person name="Bishop-Lilly K.A."/>
            <person name="Broomall S.M."/>
            <person name="Chain P.S."/>
            <person name="Chertkov O."/>
            <person name="Coyne S.R."/>
            <person name="Daligault H.E."/>
            <person name="Davenport K.W."/>
            <person name="Erkkila T."/>
            <person name="Frey K.G."/>
            <person name="Gibbons H.S."/>
            <person name="Gu W."/>
            <person name="Jaissle J."/>
            <person name="Johnson S.L."/>
            <person name="Koroleva G.I."/>
            <person name="Ladner J.T."/>
            <person name="Lo C.-C."/>
            <person name="Minogue T.D."/>
            <person name="Munk C."/>
            <person name="Palacios G.F."/>
            <person name="Redden C.L."/>
            <person name="Rosenzweig C.N."/>
            <person name="Scholz M.B."/>
            <person name="Teshima H."/>
            <person name="Xu Y."/>
        </authorList>
    </citation>
    <scope>NUCLEOTIDE SEQUENCE [LARGE SCALE GENOMIC DNA]</scope>
    <source>
        <strain evidence="2 4">BHP</strain>
    </source>
</reference>
<dbReference type="AlphaFoldDB" id="A0A090Z048"/>
<dbReference type="PATRIC" id="fig|1405.8.peg.4688"/>
<reference evidence="3 5" key="2">
    <citation type="submission" date="2018-08" db="EMBL/GenBank/DDBJ databases">
        <title>Bacillus clarus sp. nov. strain PS00077A.</title>
        <authorList>
            <person name="Mendez Acevedo M."/>
            <person name="Carroll L."/>
            <person name="Mukherjee M."/>
            <person name="Wiedmann M."/>
            <person name="Kovac J."/>
        </authorList>
    </citation>
    <scope>NUCLEOTIDE SEQUENCE [LARGE SCALE GENOMIC DNA]</scope>
    <source>
        <strain evidence="3 5">PS00077A</strain>
    </source>
</reference>
<keyword evidence="1" id="KW-0812">Transmembrane</keyword>
<dbReference type="Proteomes" id="UP000029389">
    <property type="component" value="Unassembled WGS sequence"/>
</dbReference>
<evidence type="ECO:0000313" key="5">
    <source>
        <dbReference type="Proteomes" id="UP000264294"/>
    </source>
</evidence>
<feature type="transmembrane region" description="Helical" evidence="1">
    <location>
        <begin position="6"/>
        <end position="22"/>
    </location>
</feature>
<evidence type="ECO:0000256" key="1">
    <source>
        <dbReference type="SAM" id="Phobius"/>
    </source>
</evidence>
<comment type="caution">
    <text evidence="2">The sequence shown here is derived from an EMBL/GenBank/DDBJ whole genome shotgun (WGS) entry which is preliminary data.</text>
</comment>
<organism evidence="2 4">
    <name type="scientific">Bacillus clarus</name>
    <dbReference type="NCBI Taxonomy" id="2338372"/>
    <lineage>
        <taxon>Bacteria</taxon>
        <taxon>Bacillati</taxon>
        <taxon>Bacillota</taxon>
        <taxon>Bacilli</taxon>
        <taxon>Bacillales</taxon>
        <taxon>Bacillaceae</taxon>
        <taxon>Bacillus</taxon>
        <taxon>Bacillus cereus group</taxon>
    </lineage>
</organism>
<protein>
    <submittedName>
        <fullName evidence="2">Putative membrane protein</fullName>
    </submittedName>
</protein>
<dbReference type="EMBL" id="JMQC01000008">
    <property type="protein sequence ID" value="KFN04569.1"/>
    <property type="molecule type" value="Genomic_DNA"/>
</dbReference>
<keyword evidence="1" id="KW-0472">Membrane</keyword>
<feature type="transmembrane region" description="Helical" evidence="1">
    <location>
        <begin position="29"/>
        <end position="48"/>
    </location>
</feature>
<keyword evidence="5" id="KW-1185">Reference proteome</keyword>
<name>A0A090Z048_9BACI</name>
<gene>
    <name evidence="3" type="ORF">D0U04_18060</name>
    <name evidence="2" type="ORF">DJ93_4552</name>
</gene>
<keyword evidence="1" id="KW-1133">Transmembrane helix</keyword>
<dbReference type="Proteomes" id="UP000264294">
    <property type="component" value="Unassembled WGS sequence"/>
</dbReference>
<dbReference type="RefSeq" id="WP_042983416.1">
    <property type="nucleotide sequence ID" value="NZ_JMQC01000008.1"/>
</dbReference>